<organism evidence="2 3">
    <name type="scientific">Acinetobacter baumannii</name>
    <dbReference type="NCBI Taxonomy" id="470"/>
    <lineage>
        <taxon>Bacteria</taxon>
        <taxon>Pseudomonadati</taxon>
        <taxon>Pseudomonadota</taxon>
        <taxon>Gammaproteobacteria</taxon>
        <taxon>Moraxellales</taxon>
        <taxon>Moraxellaceae</taxon>
        <taxon>Acinetobacter</taxon>
        <taxon>Acinetobacter calcoaceticus/baumannii complex</taxon>
    </lineage>
</organism>
<evidence type="ECO:0000313" key="3">
    <source>
        <dbReference type="Proteomes" id="UP000268239"/>
    </source>
</evidence>
<dbReference type="Proteomes" id="UP000268239">
    <property type="component" value="Unassembled WGS sequence"/>
</dbReference>
<dbReference type="InterPro" id="IPR005097">
    <property type="entry name" value="Sacchrp_dh_NADP-bd"/>
</dbReference>
<dbReference type="PANTHER" id="PTHR43781">
    <property type="entry name" value="SACCHAROPINE DEHYDROGENASE"/>
    <property type="match status" value="1"/>
</dbReference>
<reference evidence="2 3" key="1">
    <citation type="submission" date="2018-12" db="EMBL/GenBank/DDBJ databases">
        <title>Draft Genome Sequences Human Pathogenic Acinetobacter baumannii Strains.</title>
        <authorList>
            <person name="Madhi M."/>
            <person name="Ronco T."/>
            <person name="Olsen R.H."/>
            <person name="Hassani A."/>
        </authorList>
    </citation>
    <scope>NUCLEOTIDE SEQUENCE [LARGE SCALE GENOMIC DNA]</scope>
    <source>
        <strain evidence="2 3">AB3</strain>
    </source>
</reference>
<name>A0AAQ0WK31_ACIBA</name>
<gene>
    <name evidence="2" type="ORF">EJ062_18070</name>
</gene>
<sequence length="357" mass="38188">MTNANDSNWIIYGANGYTGELIAREAVRQGLKPTLAGRNKAKVEALAQELGLGYKAFGLDLDNVDAVSKQLQGFKLVMHCAGPFSATSKPMMEACIKAGAHYLDITGEISVFELAQSLNSQAEKAYVVLCPGVGFDVIPTDCVAAALKEALPDATHLALGFDSKTGLSPGTAKTSTEGMAEGGKIRKDGKITTVPLAHYVRTIDFGDGKKSAMSVPWGDVSTAFYTTGIPNIEVFVPAPPKMIFGAKMMNCFRPVLKLNAVQKFIKSRIEKTVVGPNEELRAKVPTYVWGEARNSRGEIKTARIQTENAYSLTVNGSLTVVNYLLNNTVKGGTYTPAKLMGYKLVTELPGSGPLVIT</sequence>
<dbReference type="EMBL" id="RXLU01000135">
    <property type="protein sequence ID" value="RTQ68570.1"/>
    <property type="molecule type" value="Genomic_DNA"/>
</dbReference>
<proteinExistence type="predicted"/>
<dbReference type="AlphaFoldDB" id="A0AAQ0WK31"/>
<dbReference type="Pfam" id="PF03435">
    <property type="entry name" value="Sacchrp_dh_NADP"/>
    <property type="match status" value="1"/>
</dbReference>
<dbReference type="RefSeq" id="WP_000180171.1">
    <property type="nucleotide sequence ID" value="NZ_CAUZKM010000003.1"/>
</dbReference>
<dbReference type="SUPFAM" id="SSF51735">
    <property type="entry name" value="NAD(P)-binding Rossmann-fold domains"/>
    <property type="match status" value="1"/>
</dbReference>
<dbReference type="Gene3D" id="3.40.50.720">
    <property type="entry name" value="NAD(P)-binding Rossmann-like Domain"/>
    <property type="match status" value="1"/>
</dbReference>
<dbReference type="InterPro" id="IPR036291">
    <property type="entry name" value="NAD(P)-bd_dom_sf"/>
</dbReference>
<dbReference type="PANTHER" id="PTHR43781:SF1">
    <property type="entry name" value="SACCHAROPINE DEHYDROGENASE"/>
    <property type="match status" value="1"/>
</dbReference>
<accession>A0AAQ0WK31</accession>
<evidence type="ECO:0000313" key="2">
    <source>
        <dbReference type="EMBL" id="RTQ68570.1"/>
    </source>
</evidence>
<comment type="caution">
    <text evidence="2">The sequence shown here is derived from an EMBL/GenBank/DDBJ whole genome shotgun (WGS) entry which is preliminary data.</text>
</comment>
<feature type="domain" description="Saccharopine dehydrogenase NADP binding" evidence="1">
    <location>
        <begin position="10"/>
        <end position="123"/>
    </location>
</feature>
<protein>
    <recommendedName>
        <fullName evidence="1">Saccharopine dehydrogenase NADP binding domain-containing protein</fullName>
    </recommendedName>
</protein>
<evidence type="ECO:0000259" key="1">
    <source>
        <dbReference type="Pfam" id="PF03435"/>
    </source>
</evidence>